<name>A0A3D8MAH7_9ALTE</name>
<dbReference type="SUPFAM" id="SSF56601">
    <property type="entry name" value="beta-lactamase/transpeptidase-like"/>
    <property type="match status" value="1"/>
</dbReference>
<organism evidence="1 2">
    <name type="scientific">Alteromonas aestuariivivens</name>
    <dbReference type="NCBI Taxonomy" id="1938339"/>
    <lineage>
        <taxon>Bacteria</taxon>
        <taxon>Pseudomonadati</taxon>
        <taxon>Pseudomonadota</taxon>
        <taxon>Gammaproteobacteria</taxon>
        <taxon>Alteromonadales</taxon>
        <taxon>Alteromonadaceae</taxon>
        <taxon>Alteromonas/Salinimonas group</taxon>
        <taxon>Alteromonas</taxon>
    </lineage>
</organism>
<comment type="caution">
    <text evidence="1">The sequence shown here is derived from an EMBL/GenBank/DDBJ whole genome shotgun (WGS) entry which is preliminary data.</text>
</comment>
<evidence type="ECO:0000313" key="2">
    <source>
        <dbReference type="Proteomes" id="UP000256561"/>
    </source>
</evidence>
<dbReference type="AlphaFoldDB" id="A0A3D8MAH7"/>
<reference evidence="2" key="1">
    <citation type="submission" date="2018-08" db="EMBL/GenBank/DDBJ databases">
        <authorList>
            <person name="Zhang J."/>
            <person name="Du Z.-J."/>
        </authorList>
    </citation>
    <scope>NUCLEOTIDE SEQUENCE [LARGE SCALE GENOMIC DNA]</scope>
    <source>
        <strain evidence="2">KCTC 52655</strain>
    </source>
</reference>
<dbReference type="InterPro" id="IPR012338">
    <property type="entry name" value="Beta-lactam/transpept-like"/>
</dbReference>
<accession>A0A3D8MAH7</accession>
<proteinExistence type="predicted"/>
<evidence type="ECO:0000313" key="1">
    <source>
        <dbReference type="EMBL" id="RDV26824.1"/>
    </source>
</evidence>
<dbReference type="RefSeq" id="WP_115592776.1">
    <property type="nucleotide sequence ID" value="NZ_QRHA01000004.1"/>
</dbReference>
<protein>
    <recommendedName>
        <fullName evidence="3">Serine hydrolase</fullName>
    </recommendedName>
</protein>
<evidence type="ECO:0008006" key="3">
    <source>
        <dbReference type="Google" id="ProtNLM"/>
    </source>
</evidence>
<sequence length="420" mass="45791">MAGTAVAQESDNSLEIINQRMNAPLWVPAEMSELSPACSNIKGSTNGDYRKSSEVNYQQAGWEKRISHDWQFFSGPAELGKVLVIDTDTSSATPAYRYLSNGTERDHFEPWSSSKVFAYTAAMAALRQQHKVGGNGYLGQYNIADLITSIHSYAPHGTADGDSNAIASYFANMAGRDFLTRLFHKDWLNLADGHVMFRGAYETSLLSPEPAVWRASADEQGSPYQIFAANGDDPGYLPYRCDNCGLTGNKTMTTLAMAEWLKRLAMHQADPQTRHPFLQAGDIDVLFTGHGHTDANLPTAGMMRGISLQLGMAIARALTLQPELNSEQAEKALNAVTGGKWRIHQKIGWGPSETRGTGENVMLAQVCLPLKTHTVSFTVAAQASYPGASDESVLRSGQKMQQLLDGAMLELLAKKNTVQP</sequence>
<keyword evidence="2" id="KW-1185">Reference proteome</keyword>
<dbReference type="EMBL" id="QRHA01000004">
    <property type="protein sequence ID" value="RDV26824.1"/>
    <property type="molecule type" value="Genomic_DNA"/>
</dbReference>
<gene>
    <name evidence="1" type="ORF">DXV75_07510</name>
</gene>
<dbReference type="Proteomes" id="UP000256561">
    <property type="component" value="Unassembled WGS sequence"/>
</dbReference>
<dbReference type="OrthoDB" id="6336448at2"/>